<gene>
    <name evidence="1" type="ORF">EPI10_015443</name>
</gene>
<name>A0A5B6VKA2_9ROSI</name>
<evidence type="ECO:0000313" key="2">
    <source>
        <dbReference type="Proteomes" id="UP000325315"/>
    </source>
</evidence>
<dbReference type="OrthoDB" id="1417698at2759"/>
<accession>A0A5B6VKA2</accession>
<keyword evidence="2" id="KW-1185">Reference proteome</keyword>
<dbReference type="AlphaFoldDB" id="A0A5B6VKA2"/>
<dbReference type="Proteomes" id="UP000325315">
    <property type="component" value="Unassembled WGS sequence"/>
</dbReference>
<sequence>MACNERTLREYMLLNLDMVQESVTRSGIMGSNFEIKPAMIQMHLKWFLQLCHTFKYNGVTDDAIRLRLFPFSLIYNIHRHQDQSRHGTNSQENSYNEKEKFLCLNNKKEKFFMKH</sequence>
<protein>
    <submittedName>
        <fullName evidence="1">RING-H2 finger protein ATL63</fullName>
    </submittedName>
</protein>
<reference evidence="1" key="1">
    <citation type="submission" date="2019-08" db="EMBL/GenBank/DDBJ databases">
        <authorList>
            <person name="Liu F."/>
        </authorList>
    </citation>
    <scope>NUCLEOTIDE SEQUENCE [LARGE SCALE GENOMIC DNA]</scope>
    <source>
        <strain evidence="1">PA1801</strain>
        <tissue evidence="1">Leaf</tissue>
    </source>
</reference>
<comment type="caution">
    <text evidence="1">The sequence shown here is derived from an EMBL/GenBank/DDBJ whole genome shotgun (WGS) entry which is preliminary data.</text>
</comment>
<organism evidence="1 2">
    <name type="scientific">Gossypium australe</name>
    <dbReference type="NCBI Taxonomy" id="47621"/>
    <lineage>
        <taxon>Eukaryota</taxon>
        <taxon>Viridiplantae</taxon>
        <taxon>Streptophyta</taxon>
        <taxon>Embryophyta</taxon>
        <taxon>Tracheophyta</taxon>
        <taxon>Spermatophyta</taxon>
        <taxon>Magnoliopsida</taxon>
        <taxon>eudicotyledons</taxon>
        <taxon>Gunneridae</taxon>
        <taxon>Pentapetalae</taxon>
        <taxon>rosids</taxon>
        <taxon>malvids</taxon>
        <taxon>Malvales</taxon>
        <taxon>Malvaceae</taxon>
        <taxon>Malvoideae</taxon>
        <taxon>Gossypium</taxon>
    </lineage>
</organism>
<dbReference type="EMBL" id="SMMG02000006">
    <property type="protein sequence ID" value="KAA3469680.1"/>
    <property type="molecule type" value="Genomic_DNA"/>
</dbReference>
<proteinExistence type="predicted"/>
<evidence type="ECO:0000313" key="1">
    <source>
        <dbReference type="EMBL" id="KAA3469680.1"/>
    </source>
</evidence>